<keyword evidence="1" id="KW-0472">Membrane</keyword>
<reference evidence="2 3" key="1">
    <citation type="journal article" date="2014" name="Am. J. Bot.">
        <title>Genome assembly and annotation for red clover (Trifolium pratense; Fabaceae).</title>
        <authorList>
            <person name="Istvanek J."/>
            <person name="Jaros M."/>
            <person name="Krenek A."/>
            <person name="Repkova J."/>
        </authorList>
    </citation>
    <scope>NUCLEOTIDE SEQUENCE [LARGE SCALE GENOMIC DNA]</scope>
    <source>
        <strain evidence="3">cv. Tatra</strain>
        <tissue evidence="2">Young leaves</tissue>
    </source>
</reference>
<sequence>MEYTNSDGTNEKLLMENGISSSSSSQPRKGGFRTMPFIIVNECLEKVASYGIMPNMILYLINDYNMAVAKATNVLYTWSAMSNILSIFGAFFSDSYLGRFNVIFIGSFSSLLVSSLLLPSFPLSAF</sequence>
<dbReference type="PANTHER" id="PTHR11654">
    <property type="entry name" value="OLIGOPEPTIDE TRANSPORTER-RELATED"/>
    <property type="match status" value="1"/>
</dbReference>
<proteinExistence type="predicted"/>
<evidence type="ECO:0000256" key="1">
    <source>
        <dbReference type="SAM" id="Phobius"/>
    </source>
</evidence>
<evidence type="ECO:0000313" key="3">
    <source>
        <dbReference type="Proteomes" id="UP000236291"/>
    </source>
</evidence>
<dbReference type="ExpressionAtlas" id="A0A2K3LZX7">
    <property type="expression patterns" value="baseline"/>
</dbReference>
<gene>
    <name evidence="2" type="ORF">L195_g040150</name>
</gene>
<dbReference type="SUPFAM" id="SSF103473">
    <property type="entry name" value="MFS general substrate transporter"/>
    <property type="match status" value="1"/>
</dbReference>
<evidence type="ECO:0000313" key="2">
    <source>
        <dbReference type="EMBL" id="PNX84097.1"/>
    </source>
</evidence>
<dbReference type="EMBL" id="ASHM01045576">
    <property type="protein sequence ID" value="PNX84097.1"/>
    <property type="molecule type" value="Genomic_DNA"/>
</dbReference>
<organism evidence="2 3">
    <name type="scientific">Trifolium pratense</name>
    <name type="common">Red clover</name>
    <dbReference type="NCBI Taxonomy" id="57577"/>
    <lineage>
        <taxon>Eukaryota</taxon>
        <taxon>Viridiplantae</taxon>
        <taxon>Streptophyta</taxon>
        <taxon>Embryophyta</taxon>
        <taxon>Tracheophyta</taxon>
        <taxon>Spermatophyta</taxon>
        <taxon>Magnoliopsida</taxon>
        <taxon>eudicotyledons</taxon>
        <taxon>Gunneridae</taxon>
        <taxon>Pentapetalae</taxon>
        <taxon>rosids</taxon>
        <taxon>fabids</taxon>
        <taxon>Fabales</taxon>
        <taxon>Fabaceae</taxon>
        <taxon>Papilionoideae</taxon>
        <taxon>50 kb inversion clade</taxon>
        <taxon>NPAAA clade</taxon>
        <taxon>Hologalegina</taxon>
        <taxon>IRL clade</taxon>
        <taxon>Trifolieae</taxon>
        <taxon>Trifolium</taxon>
    </lineage>
</organism>
<reference evidence="2 3" key="2">
    <citation type="journal article" date="2017" name="Front. Plant Sci.">
        <title>Gene Classification and Mining of Molecular Markers Useful in Red Clover (Trifolium pratense) Breeding.</title>
        <authorList>
            <person name="Istvanek J."/>
            <person name="Dluhosova J."/>
            <person name="Dluhos P."/>
            <person name="Patkova L."/>
            <person name="Nedelnik J."/>
            <person name="Repkova J."/>
        </authorList>
    </citation>
    <scope>NUCLEOTIDE SEQUENCE [LARGE SCALE GENOMIC DNA]</scope>
    <source>
        <strain evidence="3">cv. Tatra</strain>
        <tissue evidence="2">Young leaves</tissue>
    </source>
</reference>
<dbReference type="Proteomes" id="UP000236291">
    <property type="component" value="Unassembled WGS sequence"/>
</dbReference>
<name>A0A2K3LZX7_TRIPR</name>
<protein>
    <submittedName>
        <fullName evidence="2">Putative peptide/nitrate transporter</fullName>
    </submittedName>
</protein>
<accession>A0A2K3LZX7</accession>
<dbReference type="InterPro" id="IPR036259">
    <property type="entry name" value="MFS_trans_sf"/>
</dbReference>
<feature type="transmembrane region" description="Helical" evidence="1">
    <location>
        <begin position="75"/>
        <end position="93"/>
    </location>
</feature>
<comment type="caution">
    <text evidence="2">The sequence shown here is derived from an EMBL/GenBank/DDBJ whole genome shotgun (WGS) entry which is preliminary data.</text>
</comment>
<keyword evidence="1" id="KW-1133">Transmembrane helix</keyword>
<feature type="transmembrane region" description="Helical" evidence="1">
    <location>
        <begin position="100"/>
        <end position="121"/>
    </location>
</feature>
<dbReference type="Gene3D" id="1.20.1250.20">
    <property type="entry name" value="MFS general substrate transporter like domains"/>
    <property type="match status" value="1"/>
</dbReference>
<dbReference type="AlphaFoldDB" id="A0A2K3LZX7"/>
<keyword evidence="1" id="KW-0812">Transmembrane</keyword>